<dbReference type="OrthoDB" id="4842880at2"/>
<sequence length="149" mass="16204">MVRLSPVAKAWRIGVALLFTALFVAGSLVGNDPWWPFGPWRMFATSQATTGSVWSTGIEIRTDADPTWHPAPLTPENTGLNRAEIEGRIPQIVADPAMLGTLAHSHGRLRPDTPAWTGVRVVRHEIGVKDGHVTGRDDAQVLAVWEATP</sequence>
<organism evidence="1 2">
    <name type="scientific">Nostocoides japonicum T1-X7</name>
    <dbReference type="NCBI Taxonomy" id="1194083"/>
    <lineage>
        <taxon>Bacteria</taxon>
        <taxon>Bacillati</taxon>
        <taxon>Actinomycetota</taxon>
        <taxon>Actinomycetes</taxon>
        <taxon>Micrococcales</taxon>
        <taxon>Intrasporangiaceae</taxon>
        <taxon>Nostocoides</taxon>
    </lineage>
</organism>
<dbReference type="Proteomes" id="UP000035721">
    <property type="component" value="Unassembled WGS sequence"/>
</dbReference>
<comment type="caution">
    <text evidence="1">The sequence shown here is derived from an EMBL/GenBank/DDBJ whole genome shotgun (WGS) entry which is preliminary data.</text>
</comment>
<dbReference type="EMBL" id="CAJB01000096">
    <property type="protein sequence ID" value="CCH77327.1"/>
    <property type="molecule type" value="Genomic_DNA"/>
</dbReference>
<evidence type="ECO:0000313" key="1">
    <source>
        <dbReference type="EMBL" id="CCH77327.1"/>
    </source>
</evidence>
<dbReference type="AlphaFoldDB" id="A0A077LWW1"/>
<evidence type="ECO:0000313" key="2">
    <source>
        <dbReference type="Proteomes" id="UP000035721"/>
    </source>
</evidence>
<name>A0A077LWW1_9MICO</name>
<gene>
    <name evidence="1" type="ORF">BN12_1850006</name>
</gene>
<accession>A0A077LWW1</accession>
<proteinExistence type="predicted"/>
<dbReference type="RefSeq" id="WP_048554294.1">
    <property type="nucleotide sequence ID" value="NZ_HF570958.1"/>
</dbReference>
<reference evidence="1 2" key="1">
    <citation type="journal article" date="2013" name="ISME J.">
        <title>A metabolic model for members of the genus Tetrasphaera involved in enhanced biological phosphorus removal.</title>
        <authorList>
            <person name="Kristiansen R."/>
            <person name="Nguyen H.T.T."/>
            <person name="Saunders A.M."/>
            <person name="Nielsen J.L."/>
            <person name="Wimmer R."/>
            <person name="Le V.Q."/>
            <person name="McIlroy S.J."/>
            <person name="Petrovski S."/>
            <person name="Seviour R.J."/>
            <person name="Calteau A."/>
            <person name="Nielsen K.L."/>
            <person name="Nielsen P.H."/>
        </authorList>
    </citation>
    <scope>NUCLEOTIDE SEQUENCE [LARGE SCALE GENOMIC DNA]</scope>
    <source>
        <strain evidence="1 2">T1-X7</strain>
    </source>
</reference>
<keyword evidence="2" id="KW-1185">Reference proteome</keyword>
<protein>
    <submittedName>
        <fullName evidence="1">Uncharacterized protein</fullName>
    </submittedName>
</protein>
<dbReference type="STRING" id="1194083.BN12_1850006"/>